<reference evidence="1" key="1">
    <citation type="journal article" date="2015" name="BMC Genomics">
        <title>Genome mining reveals unlocked bioactive potential of marine Gram-negative bacteria.</title>
        <authorList>
            <person name="Machado H."/>
            <person name="Sonnenschein E.C."/>
            <person name="Melchiorsen J."/>
            <person name="Gram L."/>
        </authorList>
    </citation>
    <scope>NUCLEOTIDE SEQUENCE</scope>
    <source>
        <strain evidence="1">S2052</strain>
    </source>
</reference>
<protein>
    <submittedName>
        <fullName evidence="1">Uncharacterized protein</fullName>
    </submittedName>
</protein>
<sequence>MKKYFTFLILLLSFGVSATEESPTGLIKRIQAYSVHGDIFISMETNGQQCSTGYFIDKVSPGYESILSMLLAAYQANTPISIFAYEDQRWSGTTAPVCKIFSVVYVR</sequence>
<dbReference type="EMBL" id="JXXR01000005">
    <property type="protein sequence ID" value="KJY75823.1"/>
    <property type="molecule type" value="Genomic_DNA"/>
</dbReference>
<organism evidence="1">
    <name type="scientific">Vibrio coralliilyticus</name>
    <dbReference type="NCBI Taxonomy" id="190893"/>
    <lineage>
        <taxon>Bacteria</taxon>
        <taxon>Pseudomonadati</taxon>
        <taxon>Pseudomonadota</taxon>
        <taxon>Gammaproteobacteria</taxon>
        <taxon>Vibrionales</taxon>
        <taxon>Vibrionaceae</taxon>
        <taxon>Vibrio</taxon>
    </lineage>
</organism>
<gene>
    <name evidence="1" type="ORF">TW71_07165</name>
</gene>
<accession>A0A837GA86</accession>
<dbReference type="AlphaFoldDB" id="A0A837GA86"/>
<dbReference type="RefSeq" id="WP_045985411.1">
    <property type="nucleotide sequence ID" value="NZ_CP063051.1"/>
</dbReference>
<comment type="caution">
    <text evidence="1">The sequence shown here is derived from an EMBL/GenBank/DDBJ whole genome shotgun (WGS) entry which is preliminary data.</text>
</comment>
<evidence type="ECO:0000313" key="1">
    <source>
        <dbReference type="EMBL" id="KJY75823.1"/>
    </source>
</evidence>
<name>A0A837GA86_9VIBR</name>
<proteinExistence type="predicted"/>